<gene>
    <name evidence="6 7" type="primary">mtcp1.L</name>
</gene>
<dbReference type="Pfam" id="PF08991">
    <property type="entry name" value="CMC4"/>
    <property type="match status" value="1"/>
</dbReference>
<comment type="similarity">
    <text evidence="2">Belongs to the CMC4 family.</text>
</comment>
<dbReference type="Bgee" id="108698281">
    <property type="expression patterns" value="Expressed in muscle tissue and 19 other cell types or tissues"/>
</dbReference>
<evidence type="ECO:0000256" key="4">
    <source>
        <dbReference type="ARBA" id="ARBA00023157"/>
    </source>
</evidence>
<dbReference type="AGR" id="Xenbase:XB-GENE-6488232"/>
<proteinExistence type="inferred from homology"/>
<keyword evidence="3" id="KW-0496">Mitochondrion</keyword>
<evidence type="ECO:0000313" key="7">
    <source>
        <dbReference type="Xenbase" id="XB-GENE-6488232"/>
    </source>
</evidence>
<evidence type="ECO:0000256" key="1">
    <source>
        <dbReference type="ARBA" id="ARBA00004173"/>
    </source>
</evidence>
<dbReference type="OMA" id="PKCCARY"/>
<dbReference type="SUPFAM" id="SSF47072">
    <property type="entry name" value="Cysteine alpha-hairpin motif"/>
    <property type="match status" value="1"/>
</dbReference>
<dbReference type="Proteomes" id="UP000186698">
    <property type="component" value="Chromosome 8L"/>
</dbReference>
<evidence type="ECO:0000313" key="6">
    <source>
        <dbReference type="RefSeq" id="XP_018085140.1"/>
    </source>
</evidence>
<accession>A0A1L8F6Q6</accession>
<protein>
    <submittedName>
        <fullName evidence="6">Cx9C motif-containing protein 4 isoform X2</fullName>
    </submittedName>
</protein>
<comment type="subcellular location">
    <subcellularLocation>
        <location evidence="1">Mitochondrion</location>
    </subcellularLocation>
</comment>
<keyword evidence="5" id="KW-1185">Reference proteome</keyword>
<dbReference type="PaxDb" id="8355-A0A1L8F6Q6"/>
<dbReference type="Xenbase" id="XB-GENE-6488232">
    <property type="gene designation" value="mtcp1.L"/>
</dbReference>
<reference evidence="6" key="1">
    <citation type="submission" date="2025-08" db="UniProtKB">
        <authorList>
            <consortium name="RefSeq"/>
        </authorList>
    </citation>
    <scope>IDENTIFICATION</scope>
    <source>
        <strain evidence="6">J_2021</strain>
        <tissue evidence="6">Erythrocytes</tissue>
    </source>
</reference>
<dbReference type="Gene3D" id="1.10.287.1130">
    <property type="entry name" value="CytochromE C oxidase copper chaperone"/>
    <property type="match status" value="1"/>
</dbReference>
<dbReference type="PANTHER" id="PTHR15590:SF0">
    <property type="entry name" value="CX9C MOTIF-CONTAINING PROTEIN 4"/>
    <property type="match status" value="1"/>
</dbReference>
<organism evidence="5 6">
    <name type="scientific">Xenopus laevis</name>
    <name type="common">African clawed frog</name>
    <dbReference type="NCBI Taxonomy" id="8355"/>
    <lineage>
        <taxon>Eukaryota</taxon>
        <taxon>Metazoa</taxon>
        <taxon>Chordata</taxon>
        <taxon>Craniata</taxon>
        <taxon>Vertebrata</taxon>
        <taxon>Euteleostomi</taxon>
        <taxon>Amphibia</taxon>
        <taxon>Batrachia</taxon>
        <taxon>Anura</taxon>
        <taxon>Pipoidea</taxon>
        <taxon>Pipidae</taxon>
        <taxon>Xenopodinae</taxon>
        <taxon>Xenopus</taxon>
        <taxon>Xenopus</taxon>
    </lineage>
</organism>
<dbReference type="AlphaFoldDB" id="A0A1L8F6Q6"/>
<dbReference type="STRING" id="8355.A0A1L8F6Q6"/>
<dbReference type="PANTHER" id="PTHR15590">
    <property type="entry name" value="CX9C MOTIF-CONTAINING PROTEIN 4"/>
    <property type="match status" value="1"/>
</dbReference>
<name>A0A1L8F6Q6_XENLA</name>
<dbReference type="GO" id="GO:0005758">
    <property type="term" value="C:mitochondrial intermembrane space"/>
    <property type="evidence" value="ECO:0007669"/>
    <property type="project" value="TreeGrafter"/>
</dbReference>
<dbReference type="InterPro" id="IPR009069">
    <property type="entry name" value="Cys_alpha_HP_mot_SF"/>
</dbReference>
<dbReference type="CTD" id="108698281"/>
<dbReference type="RefSeq" id="XP_018085140.1">
    <property type="nucleotide sequence ID" value="XM_018229651.2"/>
</dbReference>
<evidence type="ECO:0000256" key="2">
    <source>
        <dbReference type="ARBA" id="ARBA00009858"/>
    </source>
</evidence>
<dbReference type="GeneID" id="108698281"/>
<dbReference type="InterPro" id="IPR027179">
    <property type="entry name" value="CMC4"/>
</dbReference>
<evidence type="ECO:0000313" key="5">
    <source>
        <dbReference type="Proteomes" id="UP000186698"/>
    </source>
</evidence>
<dbReference type="PROSITE" id="PS51808">
    <property type="entry name" value="CHCH"/>
    <property type="match status" value="1"/>
</dbReference>
<evidence type="ECO:0000256" key="3">
    <source>
        <dbReference type="ARBA" id="ARBA00023128"/>
    </source>
</evidence>
<keyword evidence="4" id="KW-1015">Disulfide bond</keyword>
<sequence length="83" mass="9104">MSQPKDPCKKAACAIQKCLQANRYLEKMCEAEFTAMRNCCSKYTAQRSLCCSGFQHEASTSAGQSVQKSAQEADCSNGFQAKH</sequence>